<evidence type="ECO:0000313" key="2">
    <source>
        <dbReference type="Proteomes" id="UP000248616"/>
    </source>
</evidence>
<protein>
    <submittedName>
        <fullName evidence="1">Uncharacterized protein</fullName>
    </submittedName>
</protein>
<organism evidence="1 2">
    <name type="scientific">Mesorhizobium kowhaii</name>
    <dbReference type="NCBI Taxonomy" id="1300272"/>
    <lineage>
        <taxon>Bacteria</taxon>
        <taxon>Pseudomonadati</taxon>
        <taxon>Pseudomonadota</taxon>
        <taxon>Alphaproteobacteria</taxon>
        <taxon>Hyphomicrobiales</taxon>
        <taxon>Phyllobacteriaceae</taxon>
        <taxon>Mesorhizobium</taxon>
    </lineage>
</organism>
<dbReference type="EMBL" id="MZXV01000042">
    <property type="protein sequence ID" value="PZV36714.1"/>
    <property type="molecule type" value="Genomic_DNA"/>
</dbReference>
<proteinExistence type="predicted"/>
<reference evidence="2" key="1">
    <citation type="submission" date="2017-03" db="EMBL/GenBank/DDBJ databases">
        <authorList>
            <person name="Safronova V.I."/>
            <person name="Sazanova A.L."/>
            <person name="Chirak E.R."/>
        </authorList>
    </citation>
    <scope>NUCLEOTIDE SEQUENCE [LARGE SCALE GENOMIC DNA]</scope>
    <source>
        <strain evidence="2">Ach-343</strain>
    </source>
</reference>
<accession>A0A2W7C1I7</accession>
<dbReference type="Proteomes" id="UP000248616">
    <property type="component" value="Unassembled WGS sequence"/>
</dbReference>
<name>A0A2W7C1I7_9HYPH</name>
<dbReference type="AlphaFoldDB" id="A0A2W7C1I7"/>
<keyword evidence="2" id="KW-1185">Reference proteome</keyword>
<sequence>MDRVATGIVSGYRASIAMRMIAPVATVPMEVTLARHRQNGLVLHRLGHDVGRAALPIADLLPASP</sequence>
<comment type="caution">
    <text evidence="1">The sequence shown here is derived from an EMBL/GenBank/DDBJ whole genome shotgun (WGS) entry which is preliminary data.</text>
</comment>
<gene>
    <name evidence="1" type="ORF">B5V02_20330</name>
</gene>
<evidence type="ECO:0000313" key="1">
    <source>
        <dbReference type="EMBL" id="PZV36714.1"/>
    </source>
</evidence>